<dbReference type="InterPro" id="IPR010998">
    <property type="entry name" value="Integrase_recombinase_N"/>
</dbReference>
<evidence type="ECO:0000259" key="6">
    <source>
        <dbReference type="PROSITE" id="PS51898"/>
    </source>
</evidence>
<evidence type="ECO:0000256" key="3">
    <source>
        <dbReference type="ARBA" id="ARBA00023125"/>
    </source>
</evidence>
<proteinExistence type="inferred from homology"/>
<comment type="similarity">
    <text evidence="1">Belongs to the 'phage' integrase family.</text>
</comment>
<reference evidence="8 9" key="2">
    <citation type="submission" date="2019-01" db="EMBL/GenBank/DDBJ databases">
        <title>Tautonia sociabilis, a novel thermotolerant planctomycete of Isosphaeraceae family, isolated from a 4000 m deep subterranean habitat.</title>
        <authorList>
            <person name="Kovaleva O.L."/>
            <person name="Elcheninov A.G."/>
            <person name="Van Heerden E."/>
            <person name="Toshchakov S.V."/>
            <person name="Novikov A."/>
            <person name="Bonch-Osmolovskaya E.A."/>
            <person name="Kublanov I.V."/>
        </authorList>
    </citation>
    <scope>NUCLEOTIDE SEQUENCE [LARGE SCALE GENOMIC DNA]</scope>
    <source>
        <strain evidence="8 9">GM2012</strain>
    </source>
</reference>
<dbReference type="Pfam" id="PF00589">
    <property type="entry name" value="Phage_integrase"/>
    <property type="match status" value="1"/>
</dbReference>
<evidence type="ECO:0000256" key="5">
    <source>
        <dbReference type="PROSITE-ProRule" id="PRU01248"/>
    </source>
</evidence>
<dbReference type="PROSITE" id="PS51900">
    <property type="entry name" value="CB"/>
    <property type="match status" value="1"/>
</dbReference>
<dbReference type="InterPro" id="IPR044068">
    <property type="entry name" value="CB"/>
</dbReference>
<evidence type="ECO:0000256" key="1">
    <source>
        <dbReference type="ARBA" id="ARBA00008857"/>
    </source>
</evidence>
<dbReference type="InterPro" id="IPR011010">
    <property type="entry name" value="DNA_brk_join_enz"/>
</dbReference>
<dbReference type="EMBL" id="RYZH01000048">
    <property type="protein sequence ID" value="RUL84576.1"/>
    <property type="molecule type" value="Genomic_DNA"/>
</dbReference>
<dbReference type="InterPro" id="IPR013762">
    <property type="entry name" value="Integrase-like_cat_sf"/>
</dbReference>
<dbReference type="GO" id="GO:0015074">
    <property type="term" value="P:DNA integration"/>
    <property type="evidence" value="ECO:0007669"/>
    <property type="project" value="UniProtKB-KW"/>
</dbReference>
<organism evidence="8 9">
    <name type="scientific">Tautonia sociabilis</name>
    <dbReference type="NCBI Taxonomy" id="2080755"/>
    <lineage>
        <taxon>Bacteria</taxon>
        <taxon>Pseudomonadati</taxon>
        <taxon>Planctomycetota</taxon>
        <taxon>Planctomycetia</taxon>
        <taxon>Isosphaerales</taxon>
        <taxon>Isosphaeraceae</taxon>
        <taxon>Tautonia</taxon>
    </lineage>
</organism>
<dbReference type="OrthoDB" id="7830133at2"/>
<evidence type="ECO:0000256" key="2">
    <source>
        <dbReference type="ARBA" id="ARBA00022908"/>
    </source>
</evidence>
<reference evidence="8 9" key="1">
    <citation type="submission" date="2018-12" db="EMBL/GenBank/DDBJ databases">
        <authorList>
            <person name="Toschakov S.V."/>
        </authorList>
    </citation>
    <scope>NUCLEOTIDE SEQUENCE [LARGE SCALE GENOMIC DNA]</scope>
    <source>
        <strain evidence="8 9">GM2012</strain>
    </source>
</reference>
<dbReference type="GO" id="GO:0003677">
    <property type="term" value="F:DNA binding"/>
    <property type="evidence" value="ECO:0007669"/>
    <property type="project" value="UniProtKB-UniRule"/>
</dbReference>
<dbReference type="PROSITE" id="PS51898">
    <property type="entry name" value="TYR_RECOMBINASE"/>
    <property type="match status" value="1"/>
</dbReference>
<dbReference type="Pfam" id="PF02899">
    <property type="entry name" value="Phage_int_SAM_1"/>
    <property type="match status" value="1"/>
</dbReference>
<evidence type="ECO:0000313" key="9">
    <source>
        <dbReference type="Proteomes" id="UP000280296"/>
    </source>
</evidence>
<keyword evidence="9" id="KW-1185">Reference proteome</keyword>
<dbReference type="InterPro" id="IPR004107">
    <property type="entry name" value="Integrase_SAM-like_N"/>
</dbReference>
<dbReference type="InterPro" id="IPR050090">
    <property type="entry name" value="Tyrosine_recombinase_XerCD"/>
</dbReference>
<gene>
    <name evidence="8" type="ORF">TsocGM_20080</name>
</gene>
<keyword evidence="2" id="KW-0229">DNA integration</keyword>
<dbReference type="Proteomes" id="UP000280296">
    <property type="component" value="Unassembled WGS sequence"/>
</dbReference>
<evidence type="ECO:0000313" key="8">
    <source>
        <dbReference type="EMBL" id="RUL84576.1"/>
    </source>
</evidence>
<dbReference type="SUPFAM" id="SSF56349">
    <property type="entry name" value="DNA breaking-rejoining enzymes"/>
    <property type="match status" value="1"/>
</dbReference>
<dbReference type="Gene3D" id="1.10.150.130">
    <property type="match status" value="1"/>
</dbReference>
<keyword evidence="4" id="KW-0233">DNA recombination</keyword>
<evidence type="ECO:0000256" key="4">
    <source>
        <dbReference type="ARBA" id="ARBA00023172"/>
    </source>
</evidence>
<keyword evidence="3 5" id="KW-0238">DNA-binding</keyword>
<dbReference type="AlphaFoldDB" id="A0A432MF77"/>
<feature type="domain" description="Core-binding (CB)" evidence="7">
    <location>
        <begin position="24"/>
        <end position="107"/>
    </location>
</feature>
<name>A0A432MF77_9BACT</name>
<sequence length="323" mass="36392">MTDERTPATIEPAAAAIVPAVVARFGENAAERFFTFFTDNIRNPNTRAAYYRNAQRFFAYCGDRGLELRDIKSYHVSAYVEELAQTMAAPSVKQHLAAIRMLYDWLIVGQVVEINPAQAVRGPRHVVKKGKTPVLTEDEARDLLKSIDGTDPVSLRDRALIAVCLYSFARIEAALGMDVADYYPQGKRWWFRLKEKGGKHHDMPAHHKAEEFVDAYIQAAGLKDQKKTPLFRTAIGKTRTLGDRRMSRHAALKMVQRRARKAGIATAICCHSFRATGITNYLEHDGTLEKAQQMAAHESPKTTKLYDRTADQITLDEVERISI</sequence>
<dbReference type="GO" id="GO:0006310">
    <property type="term" value="P:DNA recombination"/>
    <property type="evidence" value="ECO:0007669"/>
    <property type="project" value="UniProtKB-KW"/>
</dbReference>
<feature type="domain" description="Tyr recombinase" evidence="6">
    <location>
        <begin position="130"/>
        <end position="320"/>
    </location>
</feature>
<dbReference type="PANTHER" id="PTHR30349:SF41">
    <property type="entry name" value="INTEGRASE_RECOMBINASE PROTEIN MJ0367-RELATED"/>
    <property type="match status" value="1"/>
</dbReference>
<dbReference type="PANTHER" id="PTHR30349">
    <property type="entry name" value="PHAGE INTEGRASE-RELATED"/>
    <property type="match status" value="1"/>
</dbReference>
<comment type="caution">
    <text evidence="8">The sequence shown here is derived from an EMBL/GenBank/DDBJ whole genome shotgun (WGS) entry which is preliminary data.</text>
</comment>
<evidence type="ECO:0000259" key="7">
    <source>
        <dbReference type="PROSITE" id="PS51900"/>
    </source>
</evidence>
<dbReference type="Gene3D" id="1.10.443.10">
    <property type="entry name" value="Intergrase catalytic core"/>
    <property type="match status" value="1"/>
</dbReference>
<dbReference type="RefSeq" id="WP_126727249.1">
    <property type="nucleotide sequence ID" value="NZ_RYZH01000048.1"/>
</dbReference>
<protein>
    <submittedName>
        <fullName evidence="8">Integrase</fullName>
    </submittedName>
</protein>
<dbReference type="InterPro" id="IPR002104">
    <property type="entry name" value="Integrase_catalytic"/>
</dbReference>
<accession>A0A432MF77</accession>